<protein>
    <submittedName>
        <fullName evidence="7">Monosaccharide ABC transporter substrate-binding protein, CUT2 family</fullName>
    </submittedName>
</protein>
<evidence type="ECO:0000256" key="3">
    <source>
        <dbReference type="ARBA" id="ARBA00022729"/>
    </source>
</evidence>
<feature type="chain" id="PRO_5038923430" evidence="5">
    <location>
        <begin position="19"/>
        <end position="353"/>
    </location>
</feature>
<dbReference type="EMBL" id="FQVI01000014">
    <property type="protein sequence ID" value="SHF14145.1"/>
    <property type="molecule type" value="Genomic_DNA"/>
</dbReference>
<proteinExistence type="inferred from homology"/>
<comment type="subcellular location">
    <subcellularLocation>
        <location evidence="1">Cell envelope</location>
    </subcellularLocation>
</comment>
<dbReference type="RefSeq" id="WP_084067933.1">
    <property type="nucleotide sequence ID" value="NZ_FQVI01000014.1"/>
</dbReference>
<dbReference type="PANTHER" id="PTHR46847:SF1">
    <property type="entry name" value="D-ALLOSE-BINDING PERIPLASMIC PROTEIN-RELATED"/>
    <property type="match status" value="1"/>
</dbReference>
<feature type="region of interest" description="Disordered" evidence="4">
    <location>
        <begin position="26"/>
        <end position="48"/>
    </location>
</feature>
<dbReference type="PANTHER" id="PTHR46847">
    <property type="entry name" value="D-ALLOSE-BINDING PERIPLASMIC PROTEIN-RELATED"/>
    <property type="match status" value="1"/>
</dbReference>
<dbReference type="Pfam" id="PF13407">
    <property type="entry name" value="Peripla_BP_4"/>
    <property type="match status" value="1"/>
</dbReference>
<feature type="domain" description="Periplasmic binding protein" evidence="6">
    <location>
        <begin position="57"/>
        <end position="314"/>
    </location>
</feature>
<name>A0A1M4Z818_9CLOT</name>
<dbReference type="Gene3D" id="3.40.50.2300">
    <property type="match status" value="2"/>
</dbReference>
<dbReference type="STRING" id="1122155.SAMN02745158_02652"/>
<dbReference type="InterPro" id="IPR028082">
    <property type="entry name" value="Peripla_BP_I"/>
</dbReference>
<evidence type="ECO:0000259" key="6">
    <source>
        <dbReference type="Pfam" id="PF13407"/>
    </source>
</evidence>
<dbReference type="Proteomes" id="UP000184245">
    <property type="component" value="Unassembled WGS sequence"/>
</dbReference>
<dbReference type="PROSITE" id="PS51257">
    <property type="entry name" value="PROKAR_LIPOPROTEIN"/>
    <property type="match status" value="1"/>
</dbReference>
<evidence type="ECO:0000256" key="5">
    <source>
        <dbReference type="SAM" id="SignalP"/>
    </source>
</evidence>
<dbReference type="GO" id="GO:0030246">
    <property type="term" value="F:carbohydrate binding"/>
    <property type="evidence" value="ECO:0007669"/>
    <property type="project" value="UniProtKB-ARBA"/>
</dbReference>
<feature type="compositionally biased region" description="Basic and acidic residues" evidence="4">
    <location>
        <begin position="35"/>
        <end position="47"/>
    </location>
</feature>
<dbReference type="InterPro" id="IPR025997">
    <property type="entry name" value="SBP_2_dom"/>
</dbReference>
<evidence type="ECO:0000313" key="7">
    <source>
        <dbReference type="EMBL" id="SHF14145.1"/>
    </source>
</evidence>
<dbReference type="OrthoDB" id="369027at2"/>
<dbReference type="SUPFAM" id="SSF53822">
    <property type="entry name" value="Periplasmic binding protein-like I"/>
    <property type="match status" value="1"/>
</dbReference>
<dbReference type="CDD" id="cd06319">
    <property type="entry name" value="PBP1_ABC_sugar_binding-like"/>
    <property type="match status" value="1"/>
</dbReference>
<evidence type="ECO:0000256" key="4">
    <source>
        <dbReference type="SAM" id="MobiDB-lite"/>
    </source>
</evidence>
<keyword evidence="8" id="KW-1185">Reference proteome</keyword>
<dbReference type="GO" id="GO:0030313">
    <property type="term" value="C:cell envelope"/>
    <property type="evidence" value="ECO:0007669"/>
    <property type="project" value="UniProtKB-SubCell"/>
</dbReference>
<organism evidence="7 8">
    <name type="scientific">Lactonifactor longoviformis DSM 17459</name>
    <dbReference type="NCBI Taxonomy" id="1122155"/>
    <lineage>
        <taxon>Bacteria</taxon>
        <taxon>Bacillati</taxon>
        <taxon>Bacillota</taxon>
        <taxon>Clostridia</taxon>
        <taxon>Eubacteriales</taxon>
        <taxon>Clostridiaceae</taxon>
        <taxon>Lactonifactor</taxon>
    </lineage>
</organism>
<evidence type="ECO:0000313" key="8">
    <source>
        <dbReference type="Proteomes" id="UP000184245"/>
    </source>
</evidence>
<dbReference type="AlphaFoldDB" id="A0A1M4Z818"/>
<reference evidence="7 8" key="1">
    <citation type="submission" date="2016-11" db="EMBL/GenBank/DDBJ databases">
        <authorList>
            <person name="Jaros S."/>
            <person name="Januszkiewicz K."/>
            <person name="Wedrychowicz H."/>
        </authorList>
    </citation>
    <scope>NUCLEOTIDE SEQUENCE [LARGE SCALE GENOMIC DNA]</scope>
    <source>
        <strain evidence="7 8">DSM 17459</strain>
    </source>
</reference>
<feature type="signal peptide" evidence="5">
    <location>
        <begin position="1"/>
        <end position="18"/>
    </location>
</feature>
<evidence type="ECO:0000256" key="1">
    <source>
        <dbReference type="ARBA" id="ARBA00004196"/>
    </source>
</evidence>
<accession>A0A1M4Z818</accession>
<comment type="similarity">
    <text evidence="2">Belongs to the bacterial solute-binding protein 2 family.</text>
</comment>
<gene>
    <name evidence="7" type="ORF">SAMN02745158_02652</name>
</gene>
<sequence>MKKALSILLTLGLVFSMAACGDKKEEAADTSAKTDTAKTQDSGDKEAAGGSLEGKKIVYLAPSKDILYWQWVEEGVKQACEEEGVEFVTYDAQNSTTTQATNVNTAITQNVDGIILSPVSSTSCPTVLDPAEEANIPVTIAAIGAEEGVTNYACCVTADDYTSGYDNGKYLCERVKELGGNSIGVLALPMDRTNAQNKMAGLEKACEEASVEIVQVIQTPDLTVSEATSEATDLLTAHPDIKGIYGMYEQAGTGAVLALETAGLTGKISVVSSDGSPESIALLREGKIDGIVVQEAVGQGLVAAQQLFKAIKGEAIEEKDIPLPEPLVTTENVDDPEIQEILRLVYPESAGSY</sequence>
<keyword evidence="3 5" id="KW-0732">Signal</keyword>
<evidence type="ECO:0000256" key="2">
    <source>
        <dbReference type="ARBA" id="ARBA00007639"/>
    </source>
</evidence>